<proteinExistence type="inferred from homology"/>
<sequence length="345" mass="35682">MTTSGEGRRTDGSGHEQAIAPDRVPLALLPTPLVPLTRLSEHLGGPPIWMKRDDLTGLALGGNKARKLEYLLAEALRAGADTLITAGGPQSNHVVQTAAAAARHGLACHVVLGGKEPGLIEGNLLLDVLHGAHLHWTDEGPPFTDSLGALQAELMAAGTRPHLIPFGGSSATGALGFERAAEELALQMTAVRETGATVVVASGSGGTQAGLVRGGRSAWAPGSRTIGISVLHPADTLRRIVGRLLSEAGEPADLAEDIDVRDEYLGGGYGVVGPLEVDAIRLVARLEGVVLDPVYTGRAMGGLLDLVRTGQVDSTRPVVFWHTGGQGGLFGKTSDLNVHLPLTGM</sequence>
<dbReference type="SUPFAM" id="SSF53686">
    <property type="entry name" value="Tryptophan synthase beta subunit-like PLP-dependent enzymes"/>
    <property type="match status" value="1"/>
</dbReference>
<dbReference type="PANTHER" id="PTHR43780:SF2">
    <property type="entry name" value="1-AMINOCYCLOPROPANE-1-CARBOXYLATE DEAMINASE-RELATED"/>
    <property type="match status" value="1"/>
</dbReference>
<accession>A0A5S4GGZ5</accession>
<dbReference type="OrthoDB" id="9801249at2"/>
<dbReference type="EMBL" id="VCKZ01000278">
    <property type="protein sequence ID" value="TMR32119.1"/>
    <property type="molecule type" value="Genomic_DNA"/>
</dbReference>
<evidence type="ECO:0000259" key="7">
    <source>
        <dbReference type="Pfam" id="PF00291"/>
    </source>
</evidence>
<dbReference type="Gene3D" id="3.40.50.1100">
    <property type="match status" value="2"/>
</dbReference>
<feature type="compositionally biased region" description="Basic and acidic residues" evidence="6">
    <location>
        <begin position="1"/>
        <end position="14"/>
    </location>
</feature>
<keyword evidence="3 5" id="KW-0663">Pyridoxal phosphate</keyword>
<dbReference type="Pfam" id="PF00291">
    <property type="entry name" value="PALP"/>
    <property type="match status" value="1"/>
</dbReference>
<dbReference type="PANTHER" id="PTHR43780">
    <property type="entry name" value="1-AMINOCYCLOPROPANE-1-CARBOXYLATE DEAMINASE-RELATED"/>
    <property type="match status" value="1"/>
</dbReference>
<dbReference type="GO" id="GO:1901605">
    <property type="term" value="P:alpha-amino acid metabolic process"/>
    <property type="evidence" value="ECO:0007669"/>
    <property type="project" value="UniProtKB-ARBA"/>
</dbReference>
<feature type="modified residue" description="N6-(pyridoxal phosphate)lysine" evidence="5">
    <location>
        <position position="64"/>
    </location>
</feature>
<gene>
    <name evidence="8" type="ORF">ETD96_30410</name>
</gene>
<feature type="region of interest" description="Disordered" evidence="6">
    <location>
        <begin position="1"/>
        <end position="22"/>
    </location>
</feature>
<protein>
    <submittedName>
        <fullName evidence="8">D-cysteine desulfhydrase family protein</fullName>
    </submittedName>
</protein>
<comment type="similarity">
    <text evidence="2">Belongs to the ACC deaminase/D-cysteine desulfhydrase family.</text>
</comment>
<feature type="domain" description="Tryptophan synthase beta chain-like PALP" evidence="7">
    <location>
        <begin position="27"/>
        <end position="324"/>
    </location>
</feature>
<dbReference type="PIRSF" id="PIRSF006278">
    <property type="entry name" value="ACCD_DCysDesulf"/>
    <property type="match status" value="1"/>
</dbReference>
<dbReference type="InterPro" id="IPR036052">
    <property type="entry name" value="TrpB-like_PALP_sf"/>
</dbReference>
<keyword evidence="9" id="KW-1185">Reference proteome</keyword>
<feature type="active site" description="Nucleophile" evidence="4">
    <location>
        <position position="91"/>
    </location>
</feature>
<dbReference type="AlphaFoldDB" id="A0A5S4GGZ5"/>
<name>A0A5S4GGZ5_9ACTN</name>
<evidence type="ECO:0000313" key="9">
    <source>
        <dbReference type="Proteomes" id="UP000305238"/>
    </source>
</evidence>
<comment type="cofactor">
    <cofactor evidence="1">
        <name>pyridoxal 5'-phosphate</name>
        <dbReference type="ChEBI" id="CHEBI:597326"/>
    </cofactor>
</comment>
<organism evidence="8 9">
    <name type="scientific">Actinomadura geliboluensis</name>
    <dbReference type="NCBI Taxonomy" id="882440"/>
    <lineage>
        <taxon>Bacteria</taxon>
        <taxon>Bacillati</taxon>
        <taxon>Actinomycetota</taxon>
        <taxon>Actinomycetes</taxon>
        <taxon>Streptosporangiales</taxon>
        <taxon>Thermomonosporaceae</taxon>
        <taxon>Actinomadura</taxon>
    </lineage>
</organism>
<dbReference type="InterPro" id="IPR027278">
    <property type="entry name" value="ACCD_DCysDesulf"/>
</dbReference>
<evidence type="ECO:0000313" key="8">
    <source>
        <dbReference type="EMBL" id="TMR32119.1"/>
    </source>
</evidence>
<dbReference type="InterPro" id="IPR001926">
    <property type="entry name" value="TrpB-like_PALP"/>
</dbReference>
<dbReference type="GO" id="GO:0019148">
    <property type="term" value="F:D-cysteine desulfhydrase activity"/>
    <property type="evidence" value="ECO:0007669"/>
    <property type="project" value="TreeGrafter"/>
</dbReference>
<evidence type="ECO:0000256" key="6">
    <source>
        <dbReference type="SAM" id="MobiDB-lite"/>
    </source>
</evidence>
<evidence type="ECO:0000256" key="2">
    <source>
        <dbReference type="ARBA" id="ARBA00008639"/>
    </source>
</evidence>
<comment type="caution">
    <text evidence="8">The sequence shown here is derived from an EMBL/GenBank/DDBJ whole genome shotgun (WGS) entry which is preliminary data.</text>
</comment>
<evidence type="ECO:0000256" key="3">
    <source>
        <dbReference type="ARBA" id="ARBA00022898"/>
    </source>
</evidence>
<dbReference type="Proteomes" id="UP000305238">
    <property type="component" value="Unassembled WGS sequence"/>
</dbReference>
<dbReference type="RefSeq" id="WP_138639928.1">
    <property type="nucleotide sequence ID" value="NZ_VCKZ01000278.1"/>
</dbReference>
<evidence type="ECO:0000256" key="5">
    <source>
        <dbReference type="PIRSR" id="PIRSR006278-2"/>
    </source>
</evidence>
<reference evidence="8 9" key="1">
    <citation type="submission" date="2019-05" db="EMBL/GenBank/DDBJ databases">
        <title>Draft genome sequence of Actinomadura geliboluensis A8036.</title>
        <authorList>
            <person name="Saricaoglu S."/>
            <person name="Isik K."/>
        </authorList>
    </citation>
    <scope>NUCLEOTIDE SEQUENCE [LARGE SCALE GENOMIC DNA]</scope>
    <source>
        <strain evidence="8 9">A8036</strain>
    </source>
</reference>
<evidence type="ECO:0000256" key="4">
    <source>
        <dbReference type="PIRSR" id="PIRSR006278-1"/>
    </source>
</evidence>
<evidence type="ECO:0000256" key="1">
    <source>
        <dbReference type="ARBA" id="ARBA00001933"/>
    </source>
</evidence>